<dbReference type="EMBL" id="RWGY01000860">
    <property type="protein sequence ID" value="TVT98411.1"/>
    <property type="molecule type" value="Genomic_DNA"/>
</dbReference>
<dbReference type="Gramene" id="TVT98411">
    <property type="protein sequence ID" value="TVT98411"/>
    <property type="gene ID" value="EJB05_56272"/>
</dbReference>
<evidence type="ECO:0000313" key="2">
    <source>
        <dbReference type="Proteomes" id="UP000324897"/>
    </source>
</evidence>
<sequence>MQRVAPLARVHLMLSIPKNVHPSPNATNMIKLSSHPTDMMKLSIFEKYANKKRTQKRLKIPSDGVDPML</sequence>
<dbReference type="AlphaFoldDB" id="A0A5J9SGN5"/>
<reference evidence="1 2" key="1">
    <citation type="journal article" date="2019" name="Sci. Rep.">
        <title>A high-quality genome of Eragrostis curvula grass provides insights into Poaceae evolution and supports new strategies to enhance forage quality.</title>
        <authorList>
            <person name="Carballo J."/>
            <person name="Santos B.A.C.M."/>
            <person name="Zappacosta D."/>
            <person name="Garbus I."/>
            <person name="Selva J.P."/>
            <person name="Gallo C.A."/>
            <person name="Diaz A."/>
            <person name="Albertini E."/>
            <person name="Caccamo M."/>
            <person name="Echenique V."/>
        </authorList>
    </citation>
    <scope>NUCLEOTIDE SEQUENCE [LARGE SCALE GENOMIC DNA]</scope>
    <source>
        <strain evidence="2">cv. Victoria</strain>
        <tissue evidence="1">Leaf</tissue>
    </source>
</reference>
<organism evidence="1 2">
    <name type="scientific">Eragrostis curvula</name>
    <name type="common">weeping love grass</name>
    <dbReference type="NCBI Taxonomy" id="38414"/>
    <lineage>
        <taxon>Eukaryota</taxon>
        <taxon>Viridiplantae</taxon>
        <taxon>Streptophyta</taxon>
        <taxon>Embryophyta</taxon>
        <taxon>Tracheophyta</taxon>
        <taxon>Spermatophyta</taxon>
        <taxon>Magnoliopsida</taxon>
        <taxon>Liliopsida</taxon>
        <taxon>Poales</taxon>
        <taxon>Poaceae</taxon>
        <taxon>PACMAD clade</taxon>
        <taxon>Chloridoideae</taxon>
        <taxon>Eragrostideae</taxon>
        <taxon>Eragrostidinae</taxon>
        <taxon>Eragrostis</taxon>
    </lineage>
</organism>
<gene>
    <name evidence="1" type="ORF">EJB05_56272</name>
</gene>
<accession>A0A5J9SGN5</accession>
<protein>
    <submittedName>
        <fullName evidence="1">Uncharacterized protein</fullName>
    </submittedName>
</protein>
<dbReference type="Proteomes" id="UP000324897">
    <property type="component" value="Unassembled WGS sequence"/>
</dbReference>
<keyword evidence="2" id="KW-1185">Reference proteome</keyword>
<comment type="caution">
    <text evidence="1">The sequence shown here is derived from an EMBL/GenBank/DDBJ whole genome shotgun (WGS) entry which is preliminary data.</text>
</comment>
<evidence type="ECO:0000313" key="1">
    <source>
        <dbReference type="EMBL" id="TVT98411.1"/>
    </source>
</evidence>
<name>A0A5J9SGN5_9POAL</name>
<proteinExistence type="predicted"/>